<sequence length="126" mass="14105">MTPENISDKLMKQNRQVEAYKKASNRKGVIGFSEEDNIDNQIVTIAEIIGRKSKVNIEEGEREITSRATVVRTSSGLIATIPGEVSQIISMNIDTAGRILPLEKVDEIKKALKKDKKRRKEKIGAR</sequence>
<evidence type="ECO:0000313" key="1">
    <source>
        <dbReference type="EMBL" id="KKP31892.1"/>
    </source>
</evidence>
<organism evidence="1 2">
    <name type="scientific">Candidatus Woesebacteria bacterium GW2011_GWC2_31_9</name>
    <dbReference type="NCBI Taxonomy" id="1618586"/>
    <lineage>
        <taxon>Bacteria</taxon>
        <taxon>Candidatus Woeseibacteriota</taxon>
    </lineage>
</organism>
<gene>
    <name evidence="1" type="ORF">UR21_C0004G0028</name>
</gene>
<name>A0A0G0BLF7_9BACT</name>
<evidence type="ECO:0000313" key="2">
    <source>
        <dbReference type="Proteomes" id="UP000034803"/>
    </source>
</evidence>
<proteinExistence type="predicted"/>
<reference evidence="1 2" key="1">
    <citation type="journal article" date="2015" name="Nature">
        <title>rRNA introns, odd ribosomes, and small enigmatic genomes across a large radiation of phyla.</title>
        <authorList>
            <person name="Brown C.T."/>
            <person name="Hug L.A."/>
            <person name="Thomas B.C."/>
            <person name="Sharon I."/>
            <person name="Castelle C.J."/>
            <person name="Singh A."/>
            <person name="Wilkins M.J."/>
            <person name="Williams K.H."/>
            <person name="Banfield J.F."/>
        </authorList>
    </citation>
    <scope>NUCLEOTIDE SEQUENCE [LARGE SCALE GENOMIC DNA]</scope>
</reference>
<accession>A0A0G0BLF7</accession>
<dbReference type="Proteomes" id="UP000034803">
    <property type="component" value="Unassembled WGS sequence"/>
</dbReference>
<dbReference type="AlphaFoldDB" id="A0A0G0BLF7"/>
<protein>
    <submittedName>
        <fullName evidence="1">Uncharacterized protein</fullName>
    </submittedName>
</protein>
<dbReference type="EMBL" id="LBOI01000004">
    <property type="protein sequence ID" value="KKP31892.1"/>
    <property type="molecule type" value="Genomic_DNA"/>
</dbReference>
<comment type="caution">
    <text evidence="1">The sequence shown here is derived from an EMBL/GenBank/DDBJ whole genome shotgun (WGS) entry which is preliminary data.</text>
</comment>